<dbReference type="PRINTS" id="PR01243">
    <property type="entry name" value="NUCDPKINASE"/>
</dbReference>
<feature type="binding site" evidence="12 13">
    <location>
        <position position="112"/>
    </location>
    <ligand>
        <name>ATP</name>
        <dbReference type="ChEBI" id="CHEBI:30616"/>
    </ligand>
</feature>
<evidence type="ECO:0000256" key="13">
    <source>
        <dbReference type="PROSITE-ProRule" id="PRU00706"/>
    </source>
</evidence>
<proteinExistence type="inferred from homology"/>
<evidence type="ECO:0000256" key="1">
    <source>
        <dbReference type="ARBA" id="ARBA00001946"/>
    </source>
</evidence>
<evidence type="ECO:0000256" key="5">
    <source>
        <dbReference type="ARBA" id="ARBA00022679"/>
    </source>
</evidence>
<evidence type="ECO:0000256" key="15">
    <source>
        <dbReference type="RuleBase" id="RU004013"/>
    </source>
</evidence>
<dbReference type="EC" id="2.7.4.6" evidence="3 12"/>
<keyword evidence="8 12" id="KW-0418">Kinase</keyword>
<feature type="active site" description="Pros-phosphohistidine intermediate" evidence="12 13">
    <location>
        <position position="115"/>
    </location>
</feature>
<feature type="domain" description="Nucleoside diphosphate kinase-like" evidence="16">
    <location>
        <begin position="1"/>
        <end position="138"/>
    </location>
</feature>
<evidence type="ECO:0000256" key="11">
    <source>
        <dbReference type="ARBA" id="ARBA00023080"/>
    </source>
</evidence>
<dbReference type="GO" id="GO:0046872">
    <property type="term" value="F:metal ion binding"/>
    <property type="evidence" value="ECO:0007669"/>
    <property type="project" value="UniProtKB-KW"/>
</dbReference>
<evidence type="ECO:0000313" key="20">
    <source>
        <dbReference type="Proteomes" id="UP000077096"/>
    </source>
</evidence>
<keyword evidence="10 12" id="KW-0460">Magnesium</keyword>
<dbReference type="GO" id="GO:0005524">
    <property type="term" value="F:ATP binding"/>
    <property type="evidence" value="ECO:0007669"/>
    <property type="project" value="UniProtKB-UniRule"/>
</dbReference>
<evidence type="ECO:0000256" key="2">
    <source>
        <dbReference type="ARBA" id="ARBA00008142"/>
    </source>
</evidence>
<feature type="binding site" evidence="12 13">
    <location>
        <position position="102"/>
    </location>
    <ligand>
        <name>ATP</name>
        <dbReference type="ChEBI" id="CHEBI:30616"/>
    </ligand>
</feature>
<feature type="binding site" evidence="12 13">
    <location>
        <position position="85"/>
    </location>
    <ligand>
        <name>ATP</name>
        <dbReference type="ChEBI" id="CHEBI:30616"/>
    </ligand>
</feature>
<dbReference type="HAMAP" id="MF_00451">
    <property type="entry name" value="NDP_kinase"/>
    <property type="match status" value="1"/>
</dbReference>
<dbReference type="SUPFAM" id="SSF54919">
    <property type="entry name" value="Nucleoside diphosphate kinase, NDK"/>
    <property type="match status" value="1"/>
</dbReference>
<reference evidence="17 20" key="1">
    <citation type="submission" date="2014-08" db="EMBL/GenBank/DDBJ databases">
        <title>Fervidobacterium pennivorans DYC genome.</title>
        <authorList>
            <person name="Wushke S."/>
        </authorList>
    </citation>
    <scope>NUCLEOTIDE SEQUENCE [LARGE SCALE GENOMIC DNA]</scope>
    <source>
        <strain evidence="17 20">DYC</strain>
    </source>
</reference>
<protein>
    <recommendedName>
        <fullName evidence="4 12">Nucleoside diphosphate kinase</fullName>
        <shortName evidence="12">NDK</shortName>
        <shortName evidence="12">NDP kinase</shortName>
        <ecNumber evidence="3 12">2.7.4.6</ecNumber>
    </recommendedName>
    <alternativeName>
        <fullName evidence="12">Nucleoside-2-P kinase</fullName>
    </alternativeName>
</protein>
<dbReference type="Proteomes" id="UP000077096">
    <property type="component" value="Chromosome"/>
</dbReference>
<keyword evidence="6 12" id="KW-0479">Metal-binding</keyword>
<dbReference type="SMART" id="SM00562">
    <property type="entry name" value="NDK"/>
    <property type="match status" value="1"/>
</dbReference>
<comment type="similarity">
    <text evidence="2 12 13 14">Belongs to the NDK family.</text>
</comment>
<evidence type="ECO:0000256" key="9">
    <source>
        <dbReference type="ARBA" id="ARBA00022840"/>
    </source>
</evidence>
<dbReference type="GO" id="GO:0006228">
    <property type="term" value="P:UTP biosynthetic process"/>
    <property type="evidence" value="ECO:0007669"/>
    <property type="project" value="UniProtKB-UniRule"/>
</dbReference>
<evidence type="ECO:0000313" key="17">
    <source>
        <dbReference type="EMBL" id="ANE41978.1"/>
    </source>
</evidence>
<dbReference type="EMBL" id="DTBH01000178">
    <property type="protein sequence ID" value="HGQ77961.1"/>
    <property type="molecule type" value="Genomic_DNA"/>
</dbReference>
<dbReference type="InterPro" id="IPR023005">
    <property type="entry name" value="Nucleoside_diP_kinase_AS"/>
</dbReference>
<dbReference type="PANTHER" id="PTHR11349">
    <property type="entry name" value="NUCLEOSIDE DIPHOSPHATE KINASE"/>
    <property type="match status" value="1"/>
</dbReference>
<evidence type="ECO:0000256" key="7">
    <source>
        <dbReference type="ARBA" id="ARBA00022741"/>
    </source>
</evidence>
<evidence type="ECO:0000313" key="18">
    <source>
        <dbReference type="EMBL" id="HGQ77961.1"/>
    </source>
</evidence>
<dbReference type="GO" id="GO:0004550">
    <property type="term" value="F:nucleoside diphosphate kinase activity"/>
    <property type="evidence" value="ECO:0007669"/>
    <property type="project" value="UniProtKB-UniRule"/>
</dbReference>
<dbReference type="CDD" id="cd04413">
    <property type="entry name" value="NDPk_I"/>
    <property type="match status" value="1"/>
</dbReference>
<comment type="function">
    <text evidence="12">Major role in the synthesis of nucleoside triphosphates other than ATP. The ATP gamma phosphate is transferred to the NDP beta phosphate via a ping-pong mechanism, using a phosphorylated active-site intermediate.</text>
</comment>
<evidence type="ECO:0000256" key="8">
    <source>
        <dbReference type="ARBA" id="ARBA00022777"/>
    </source>
</evidence>
<keyword evidence="9 12" id="KW-0067">ATP-binding</keyword>
<dbReference type="EMBL" id="CP011393">
    <property type="protein sequence ID" value="ANE41978.1"/>
    <property type="molecule type" value="Genomic_DNA"/>
</dbReference>
<evidence type="ECO:0000256" key="14">
    <source>
        <dbReference type="RuleBase" id="RU004011"/>
    </source>
</evidence>
<feature type="binding site" evidence="12 13">
    <location>
        <position position="91"/>
    </location>
    <ligand>
        <name>ATP</name>
        <dbReference type="ChEBI" id="CHEBI:30616"/>
    </ligand>
</feature>
<comment type="catalytic activity">
    <reaction evidence="12">
        <text>a ribonucleoside 5'-diphosphate + ATP = a ribonucleoside 5'-triphosphate + ADP</text>
        <dbReference type="Rhea" id="RHEA:18113"/>
        <dbReference type="ChEBI" id="CHEBI:30616"/>
        <dbReference type="ChEBI" id="CHEBI:57930"/>
        <dbReference type="ChEBI" id="CHEBI:61557"/>
        <dbReference type="ChEBI" id="CHEBI:456216"/>
        <dbReference type="EC" id="2.7.4.6"/>
    </reaction>
</comment>
<dbReference type="GO" id="GO:0006183">
    <property type="term" value="P:GTP biosynthetic process"/>
    <property type="evidence" value="ECO:0007669"/>
    <property type="project" value="UniProtKB-UniRule"/>
</dbReference>
<organism evidence="17 20">
    <name type="scientific">Fervidobacterium pennivorans</name>
    <dbReference type="NCBI Taxonomy" id="93466"/>
    <lineage>
        <taxon>Bacteria</taxon>
        <taxon>Thermotogati</taxon>
        <taxon>Thermotogota</taxon>
        <taxon>Thermotogae</taxon>
        <taxon>Thermotogales</taxon>
        <taxon>Fervidobacteriaceae</taxon>
        <taxon>Fervidobacterium</taxon>
    </lineage>
</organism>
<name>A0A172T4M7_FERPE</name>
<dbReference type="InterPro" id="IPR034907">
    <property type="entry name" value="NDK-like_dom"/>
</dbReference>
<accession>A0A172T4M7</accession>
<dbReference type="PROSITE" id="PS51374">
    <property type="entry name" value="NDPK_LIKE"/>
    <property type="match status" value="1"/>
</dbReference>
<keyword evidence="5 12" id="KW-0808">Transferase</keyword>
<dbReference type="EMBL" id="DSZT01000094">
    <property type="protein sequence ID" value="HGU41902.1"/>
    <property type="molecule type" value="Genomic_DNA"/>
</dbReference>
<evidence type="ECO:0000256" key="4">
    <source>
        <dbReference type="ARBA" id="ARBA00017632"/>
    </source>
</evidence>
<dbReference type="PROSITE" id="PS00469">
    <property type="entry name" value="NDPK"/>
    <property type="match status" value="1"/>
</dbReference>
<dbReference type="GO" id="GO:0006241">
    <property type="term" value="P:CTP biosynthetic process"/>
    <property type="evidence" value="ECO:0007669"/>
    <property type="project" value="UniProtKB-UniRule"/>
</dbReference>
<feature type="binding site" evidence="12 13">
    <location>
        <position position="57"/>
    </location>
    <ligand>
        <name>ATP</name>
        <dbReference type="ChEBI" id="CHEBI:30616"/>
    </ligand>
</feature>
<keyword evidence="11 12" id="KW-0546">Nucleotide metabolism</keyword>
<keyword evidence="12" id="KW-0963">Cytoplasm</keyword>
<dbReference type="KEGG" id="fng:JM64_08540"/>
<dbReference type="PATRIC" id="fig|93466.3.peg.1797"/>
<evidence type="ECO:0000256" key="6">
    <source>
        <dbReference type="ARBA" id="ARBA00022723"/>
    </source>
</evidence>
<evidence type="ECO:0000256" key="3">
    <source>
        <dbReference type="ARBA" id="ARBA00012966"/>
    </source>
</evidence>
<evidence type="ECO:0000313" key="19">
    <source>
        <dbReference type="EMBL" id="HGU41902.1"/>
    </source>
</evidence>
<evidence type="ECO:0000256" key="12">
    <source>
        <dbReference type="HAMAP-Rule" id="MF_00451"/>
    </source>
</evidence>
<dbReference type="Pfam" id="PF00334">
    <property type="entry name" value="NDK"/>
    <property type="match status" value="1"/>
</dbReference>
<comment type="subunit">
    <text evidence="12">Homotetramer.</text>
</comment>
<dbReference type="InterPro" id="IPR001564">
    <property type="entry name" value="Nucleoside_diP_kinase"/>
</dbReference>
<reference evidence="18" key="2">
    <citation type="journal article" date="2020" name="mSystems">
        <title>Genome- and Community-Level Interaction Insights into Carbon Utilization and Element Cycling Functions of Hydrothermarchaeota in Hydrothermal Sediment.</title>
        <authorList>
            <person name="Zhou Z."/>
            <person name="Liu Y."/>
            <person name="Xu W."/>
            <person name="Pan J."/>
            <person name="Luo Z.H."/>
            <person name="Li M."/>
        </authorList>
    </citation>
    <scope>NUCLEOTIDE SEQUENCE [LARGE SCALE GENOMIC DNA]</scope>
    <source>
        <strain evidence="19">SpSt-604</strain>
        <strain evidence="18">SpSt-640</strain>
    </source>
</reference>
<comment type="cofactor">
    <cofactor evidence="1 12">
        <name>Mg(2+)</name>
        <dbReference type="ChEBI" id="CHEBI:18420"/>
    </cofactor>
</comment>
<comment type="catalytic activity">
    <reaction evidence="12 15">
        <text>a 2'-deoxyribonucleoside 5'-diphosphate + ATP = a 2'-deoxyribonucleoside 5'-triphosphate + ADP</text>
        <dbReference type="Rhea" id="RHEA:44640"/>
        <dbReference type="ChEBI" id="CHEBI:30616"/>
        <dbReference type="ChEBI" id="CHEBI:61560"/>
        <dbReference type="ChEBI" id="CHEBI:73316"/>
        <dbReference type="ChEBI" id="CHEBI:456216"/>
        <dbReference type="EC" id="2.7.4.6"/>
    </reaction>
</comment>
<comment type="subcellular location">
    <subcellularLocation>
        <location evidence="12">Cytoplasm</location>
    </subcellularLocation>
</comment>
<dbReference type="InterPro" id="IPR036850">
    <property type="entry name" value="NDK-like_dom_sf"/>
</dbReference>
<keyword evidence="7 12" id="KW-0547">Nucleotide-binding</keyword>
<gene>
    <name evidence="12" type="primary">ndk</name>
    <name evidence="19" type="ORF">ENT72_03125</name>
    <name evidence="18" type="ORF">ENU12_08730</name>
    <name evidence="17" type="ORF">JM64_08540</name>
</gene>
<dbReference type="AlphaFoldDB" id="A0A172T4M7"/>
<keyword evidence="12" id="KW-0597">Phosphoprotein</keyword>
<dbReference type="Gene3D" id="3.30.70.141">
    <property type="entry name" value="Nucleoside diphosphate kinase-like domain"/>
    <property type="match status" value="1"/>
</dbReference>
<dbReference type="GO" id="GO:0005737">
    <property type="term" value="C:cytoplasm"/>
    <property type="evidence" value="ECO:0007669"/>
    <property type="project" value="UniProtKB-SubCell"/>
</dbReference>
<dbReference type="OrthoDB" id="9801161at2"/>
<dbReference type="FunFam" id="3.30.70.141:FF:000003">
    <property type="entry name" value="Nucleoside diphosphate kinase"/>
    <property type="match status" value="1"/>
</dbReference>
<sequence length="147" mass="16821">MERTFIILKPNAVRRGLIGEILKRFEQRGIKIVGLKFLWMTQEQCEKLYEPHKGKPFYEELVNFMMSGPVVAVVVEAPRVIEMVRHIVGATDPLKAEAGTIRGEFALTVTKNLIHASDSVENAEREMSIFFSPEDLIEYKLDIQDDI</sequence>
<evidence type="ECO:0000256" key="10">
    <source>
        <dbReference type="ARBA" id="ARBA00022842"/>
    </source>
</evidence>
<dbReference type="NCBIfam" id="NF001908">
    <property type="entry name" value="PRK00668.1"/>
    <property type="match status" value="1"/>
</dbReference>
<feature type="binding site" evidence="12 13">
    <location>
        <position position="9"/>
    </location>
    <ligand>
        <name>ATP</name>
        <dbReference type="ChEBI" id="CHEBI:30616"/>
    </ligand>
</feature>
<evidence type="ECO:0000259" key="16">
    <source>
        <dbReference type="SMART" id="SM00562"/>
    </source>
</evidence>